<evidence type="ECO:0000313" key="3">
    <source>
        <dbReference type="EMBL" id="KAF3837644.1"/>
    </source>
</evidence>
<dbReference type="Pfam" id="PF18758">
    <property type="entry name" value="KDZ"/>
    <property type="match status" value="1"/>
</dbReference>
<dbReference type="Proteomes" id="UP000518266">
    <property type="component" value="Unassembled WGS sequence"/>
</dbReference>
<feature type="compositionally biased region" description="Basic and acidic residues" evidence="1">
    <location>
        <begin position="1046"/>
        <end position="1066"/>
    </location>
</feature>
<feature type="compositionally biased region" description="Basic and acidic residues" evidence="1">
    <location>
        <begin position="44"/>
        <end position="55"/>
    </location>
</feature>
<feature type="region of interest" description="Disordered" evidence="1">
    <location>
        <begin position="21"/>
        <end position="68"/>
    </location>
</feature>
<dbReference type="OrthoDB" id="8942143at2759"/>
<feature type="domain" description="CxC3 like cysteine cluster" evidence="2">
    <location>
        <begin position="218"/>
        <end position="316"/>
    </location>
</feature>
<feature type="region of interest" description="Disordered" evidence="1">
    <location>
        <begin position="1034"/>
        <end position="1066"/>
    </location>
</feature>
<proteinExistence type="predicted"/>
<name>A0A7J5XKP3_DISMA</name>
<keyword evidence="4" id="KW-1185">Reference proteome</keyword>
<feature type="compositionally biased region" description="Basic residues" evidence="1">
    <location>
        <begin position="1036"/>
        <end position="1045"/>
    </location>
</feature>
<comment type="caution">
    <text evidence="3">The sequence shown here is derived from an EMBL/GenBank/DDBJ whole genome shotgun (WGS) entry which is preliminary data.</text>
</comment>
<dbReference type="InterPro" id="IPR040564">
    <property type="entry name" value="CxC3-like"/>
</dbReference>
<dbReference type="PANTHER" id="PTHR33104">
    <property type="entry name" value="SI:DKEY-29D5.2"/>
    <property type="match status" value="1"/>
</dbReference>
<dbReference type="AlphaFoldDB" id="A0A7J5XKP3"/>
<dbReference type="PANTHER" id="PTHR33104:SF2">
    <property type="entry name" value="CXC3 LIKE CYSTEINE CLUSTER DOMAIN-CONTAINING PROTEIN"/>
    <property type="match status" value="1"/>
</dbReference>
<feature type="region of interest" description="Disordered" evidence="1">
    <location>
        <begin position="1078"/>
        <end position="1174"/>
    </location>
</feature>
<gene>
    <name evidence="3" type="ORF">F7725_009412</name>
</gene>
<sequence>MHMAALISEAYLHEARAAMATETPAIPPKKKRKSRKRPLSNPVDTRRRERQRETQRSASASQDRRYDPVHEEGLELEHQDFGSLETHLQELRDTLTAVQVPEATDGTVSAWAQRQLLTDVRMKTARPMLFNANLSAERIAIQKCHRCCAEEAVIRCLDCVPLDMEFLCATCDMEAHKRNIFHDREAVFNGFLEPIPPTTAVWWMKMASLICQLPVPTPRSICECSDDVTVTPWKHISVVTINGRYNVCLPRKSCPSCAAEWTPEVKDLLLYRYWPASTSCQTLYKYDVFTSFEHMKVTAPAMSRQAFLKMLEHRSVQAGRTGSICADTFQRSFFEFCFCQYKQEDMCQVHHFVCPACSPDMLAVCCDGNRKHYRFSKSKGTEEPPIYEGLFLAKDEEVATFVDLVRGNMKSGNDSAVCGTAKFTAGREMSKKSGAQIDEEGIQVAVCRHGFLLRGLNHFRGEIYAYPMFLQKEMSKKANVDFFCMDVTCRYWPYLNKIAEGLPELLPLTEMRPFLSVMHAKAHTAKCEVRWGGRSQDGAGNTVGEEVEQVFKPSSSQESPEVEETHEIPLQVPSLDQHLQTLRNLLGSLTVPASSEETPTVSTWTQRQLKREQKFRAAMPELLNLKLAAEIVTKRSCLQCKTADAVVRCLDCVPPGTPFLCPACDPIIHGKNVFHDREAMIDGFYRPIPPTSFVVVDESGQYGLCEQVCLLPIPPPSQICFCGPSQDFTIIPGKQTVLVTINDTCQIAHLYFFSGPYNVCLPSVCCPICSTKWSPSIGDLLGYKYWPATSSCKIIFKFDVFTSFEQMKLASPALSQQVFIKMLEHRSFSTGRTGRICSDTFHRVFREFAFCNYRQEDLCLVEPFKCPACTPDMLAIAVDGNRKHYRFKKSRGSSRYDNRAGYAWNHRKVENLHKTLSKRFVKTTQRAQTEVDNLESLKQELNISLEDTEQWVLEVKQWAATGMLYDHCGIDLVPYFQTFGFMFYDYTLLFLFSRETCAQSSQEELQREIDEIIYSLRRKKHDLYRQNGMFPLRPTVKQKHSKKAGVRSEERAGVRSEDRAGVRSEDIAGVRSEEIAGVRSEDRAGVRSEERAGVRSEDRAGVRSEDRAGVRSEDRAGVRSEDRAGVRSEDRAGVRSEERAGVRSEERAGVRSEEIAGVRSEDRAGVRSEERAGVRSEEIAAVRSEDRAGVRSEDRAGVRSEDRAGVRSEEIAGVRSEDTGVRKRVNSVSVSVVRGTDKESDPGSAVISACVVEGPSGSTAKVTFEKKKVDAW</sequence>
<dbReference type="Pfam" id="PF18804">
    <property type="entry name" value="CxC3"/>
    <property type="match status" value="1"/>
</dbReference>
<evidence type="ECO:0000259" key="2">
    <source>
        <dbReference type="Pfam" id="PF18804"/>
    </source>
</evidence>
<dbReference type="EMBL" id="JAAKFY010000022">
    <property type="protein sequence ID" value="KAF3837644.1"/>
    <property type="molecule type" value="Genomic_DNA"/>
</dbReference>
<protein>
    <recommendedName>
        <fullName evidence="2">CxC3 like cysteine cluster domain-containing protein</fullName>
    </recommendedName>
</protein>
<organism evidence="3 4">
    <name type="scientific">Dissostichus mawsoni</name>
    <name type="common">Antarctic cod</name>
    <dbReference type="NCBI Taxonomy" id="36200"/>
    <lineage>
        <taxon>Eukaryota</taxon>
        <taxon>Metazoa</taxon>
        <taxon>Chordata</taxon>
        <taxon>Craniata</taxon>
        <taxon>Vertebrata</taxon>
        <taxon>Euteleostomi</taxon>
        <taxon>Actinopterygii</taxon>
        <taxon>Neopterygii</taxon>
        <taxon>Teleostei</taxon>
        <taxon>Neoteleostei</taxon>
        <taxon>Acanthomorphata</taxon>
        <taxon>Eupercaria</taxon>
        <taxon>Perciformes</taxon>
        <taxon>Notothenioidei</taxon>
        <taxon>Nototheniidae</taxon>
        <taxon>Dissostichus</taxon>
    </lineage>
</organism>
<accession>A0A7J5XKP3</accession>
<dbReference type="InterPro" id="IPR040521">
    <property type="entry name" value="KDZ"/>
</dbReference>
<feature type="compositionally biased region" description="Basic residues" evidence="1">
    <location>
        <begin position="28"/>
        <end position="38"/>
    </location>
</feature>
<evidence type="ECO:0000256" key="1">
    <source>
        <dbReference type="SAM" id="MobiDB-lite"/>
    </source>
</evidence>
<reference evidence="3 4" key="1">
    <citation type="submission" date="2020-03" db="EMBL/GenBank/DDBJ databases">
        <title>Dissostichus mawsoni Genome sequencing and assembly.</title>
        <authorList>
            <person name="Park H."/>
        </authorList>
    </citation>
    <scope>NUCLEOTIDE SEQUENCE [LARGE SCALE GENOMIC DNA]</scope>
    <source>
        <strain evidence="3">DM0001</strain>
        <tissue evidence="3">Muscle</tissue>
    </source>
</reference>
<dbReference type="CDD" id="cd19757">
    <property type="entry name" value="Bbox1"/>
    <property type="match status" value="1"/>
</dbReference>
<evidence type="ECO:0000313" key="4">
    <source>
        <dbReference type="Proteomes" id="UP000518266"/>
    </source>
</evidence>